<feature type="transmembrane region" description="Helical" evidence="1">
    <location>
        <begin position="138"/>
        <end position="161"/>
    </location>
</feature>
<dbReference type="Proteomes" id="UP001553161">
    <property type="component" value="Unassembled WGS sequence"/>
</dbReference>
<evidence type="ECO:0000313" key="2">
    <source>
        <dbReference type="EMBL" id="MEV8467209.1"/>
    </source>
</evidence>
<feature type="transmembrane region" description="Helical" evidence="1">
    <location>
        <begin position="191"/>
        <end position="218"/>
    </location>
</feature>
<keyword evidence="1" id="KW-0472">Membrane</keyword>
<sequence>MTSRDLHSTAHSGEGLLSYLWYAVALICCLYVAVLNTLPLFYFDSVGYYLKGTNVLKMLGVLDPAASTAGGAGGGLGGAGGTEKAGIDGSHSVWYSLVLAIFAGFASLKLVPLVNALLVLLTSALVVRVVSRVHGYGLNLPFAASFPIIVSAVSSLPFYVAFLMPDILTPLLLLVVALLTGYVRQMRWGEILLALAIGTMAGVFHISHLPILALLLPLSALGALVVELRRWWLAPLLVGIMLVLGVAEKSAFTIGVQEVTNEKVVYKPFITVRLIEDGPAYRFMERACPDDSIPTCALYEALQWSDDPYRLTASHILLEESPRLGSFLLMTPEDQRAVAEDQIPFFFRVLLSDPLGTSYAFLQNTWLQAMGFSVWMTLPHDDIITRAHGYGGDIVTLFVHGTLSADKSWLPAVERVHEVVYALSLLVIVYHLLRPAPFSAPILVLVAMVFLGILVNAFVCGGVSQPAARYGARVIWLLPYLAALLSLVRFAWLDRARDLQ</sequence>
<keyword evidence="1" id="KW-0812">Transmembrane</keyword>
<comment type="caution">
    <text evidence="2">The sequence shown here is derived from an EMBL/GenBank/DDBJ whole genome shotgun (WGS) entry which is preliminary data.</text>
</comment>
<feature type="transmembrane region" description="Helical" evidence="1">
    <location>
        <begin position="439"/>
        <end position="462"/>
    </location>
</feature>
<evidence type="ECO:0008006" key="4">
    <source>
        <dbReference type="Google" id="ProtNLM"/>
    </source>
</evidence>
<keyword evidence="1" id="KW-1133">Transmembrane helix</keyword>
<protein>
    <recommendedName>
        <fullName evidence="4">Glycosyltransferase RgtA/B/C/D-like domain-containing protein</fullName>
    </recommendedName>
</protein>
<feature type="transmembrane region" description="Helical" evidence="1">
    <location>
        <begin position="55"/>
        <end position="73"/>
    </location>
</feature>
<feature type="transmembrane region" description="Helical" evidence="1">
    <location>
        <begin position="167"/>
        <end position="184"/>
    </location>
</feature>
<dbReference type="EMBL" id="JBFBVU010000011">
    <property type="protein sequence ID" value="MEV8467209.1"/>
    <property type="molecule type" value="Genomic_DNA"/>
</dbReference>
<organism evidence="2 3">
    <name type="scientific">Meridianimarinicoccus marinus</name>
    <dbReference type="NCBI Taxonomy" id="3231483"/>
    <lineage>
        <taxon>Bacteria</taxon>
        <taxon>Pseudomonadati</taxon>
        <taxon>Pseudomonadota</taxon>
        <taxon>Alphaproteobacteria</taxon>
        <taxon>Rhodobacterales</taxon>
        <taxon>Paracoccaceae</taxon>
        <taxon>Meridianimarinicoccus</taxon>
    </lineage>
</organism>
<proteinExistence type="predicted"/>
<accession>A0ABV3L6K9</accession>
<feature type="transmembrane region" description="Helical" evidence="1">
    <location>
        <begin position="20"/>
        <end position="43"/>
    </location>
</feature>
<feature type="transmembrane region" description="Helical" evidence="1">
    <location>
        <begin position="93"/>
        <end position="126"/>
    </location>
</feature>
<keyword evidence="3" id="KW-1185">Reference proteome</keyword>
<feature type="transmembrane region" description="Helical" evidence="1">
    <location>
        <begin position="474"/>
        <end position="492"/>
    </location>
</feature>
<name>A0ABV3L6K9_9RHOB</name>
<feature type="transmembrane region" description="Helical" evidence="1">
    <location>
        <begin position="416"/>
        <end position="433"/>
    </location>
</feature>
<evidence type="ECO:0000256" key="1">
    <source>
        <dbReference type="SAM" id="Phobius"/>
    </source>
</evidence>
<reference evidence="2 3" key="1">
    <citation type="submission" date="2024-07" db="EMBL/GenBank/DDBJ databases">
        <authorList>
            <person name="Kang M."/>
        </authorList>
    </citation>
    <scope>NUCLEOTIDE SEQUENCE [LARGE SCALE GENOMIC DNA]</scope>
    <source>
        <strain evidence="2 3">DFM31</strain>
    </source>
</reference>
<evidence type="ECO:0000313" key="3">
    <source>
        <dbReference type="Proteomes" id="UP001553161"/>
    </source>
</evidence>
<feature type="transmembrane region" description="Helical" evidence="1">
    <location>
        <begin position="230"/>
        <end position="247"/>
    </location>
</feature>
<gene>
    <name evidence="2" type="ORF">AB0T83_10505</name>
</gene>